<evidence type="ECO:0000313" key="2">
    <source>
        <dbReference type="Proteomes" id="UP001213681"/>
    </source>
</evidence>
<name>A0AAD6BXL0_9EURO</name>
<gene>
    <name evidence="1" type="ORF">N7458_012338</name>
</gene>
<dbReference type="EMBL" id="JAPVEA010000009">
    <property type="protein sequence ID" value="KAJ5433182.1"/>
    <property type="molecule type" value="Genomic_DNA"/>
</dbReference>
<proteinExistence type="predicted"/>
<protein>
    <submittedName>
        <fullName evidence="1">Uncharacterized protein</fullName>
    </submittedName>
</protein>
<reference evidence="1" key="1">
    <citation type="submission" date="2022-12" db="EMBL/GenBank/DDBJ databases">
        <authorList>
            <person name="Petersen C."/>
        </authorList>
    </citation>
    <scope>NUCLEOTIDE SEQUENCE</scope>
    <source>
        <strain evidence="1">IBT 16125</strain>
    </source>
</reference>
<sequence length="218" mass="23987">MGLTRSVASFGLVTDLLQQLIDAGADTRLIVCGTKAELLIQLSWAIRAQHADSNAAPRHDLLTKTIGLLANSSRIQLAFCPSVESLRAYLAVLRPVDTPHYDSEPERSRSNPLLVILDMVALHVPTIEFSAQGLSRSFAASVESASRANVDLMLCECTNAVDTMSPYWGDKLWDTQVPLLNGSVRLRGEEGTWGGRGVPIKQVAQRWFEFDRGMHEEI</sequence>
<dbReference type="AlphaFoldDB" id="A0AAD6BXL0"/>
<evidence type="ECO:0000313" key="1">
    <source>
        <dbReference type="EMBL" id="KAJ5433182.1"/>
    </source>
</evidence>
<accession>A0AAD6BXL0</accession>
<dbReference type="RefSeq" id="XP_056760474.1">
    <property type="nucleotide sequence ID" value="XM_056915720.1"/>
</dbReference>
<reference evidence="1" key="2">
    <citation type="journal article" date="2023" name="IMA Fungus">
        <title>Comparative genomic study of the Penicillium genus elucidates a diverse pangenome and 15 lateral gene transfer events.</title>
        <authorList>
            <person name="Petersen C."/>
            <person name="Sorensen T."/>
            <person name="Nielsen M.R."/>
            <person name="Sondergaard T.E."/>
            <person name="Sorensen J.L."/>
            <person name="Fitzpatrick D.A."/>
            <person name="Frisvad J.C."/>
            <person name="Nielsen K.L."/>
        </authorList>
    </citation>
    <scope>NUCLEOTIDE SEQUENCE</scope>
    <source>
        <strain evidence="1">IBT 16125</strain>
    </source>
</reference>
<comment type="caution">
    <text evidence="1">The sequence shown here is derived from an EMBL/GenBank/DDBJ whole genome shotgun (WGS) entry which is preliminary data.</text>
</comment>
<organism evidence="1 2">
    <name type="scientific">Penicillium daleae</name>
    <dbReference type="NCBI Taxonomy" id="63821"/>
    <lineage>
        <taxon>Eukaryota</taxon>
        <taxon>Fungi</taxon>
        <taxon>Dikarya</taxon>
        <taxon>Ascomycota</taxon>
        <taxon>Pezizomycotina</taxon>
        <taxon>Eurotiomycetes</taxon>
        <taxon>Eurotiomycetidae</taxon>
        <taxon>Eurotiales</taxon>
        <taxon>Aspergillaceae</taxon>
        <taxon>Penicillium</taxon>
    </lineage>
</organism>
<dbReference type="Proteomes" id="UP001213681">
    <property type="component" value="Unassembled WGS sequence"/>
</dbReference>
<dbReference type="GeneID" id="81605963"/>
<keyword evidence="2" id="KW-1185">Reference proteome</keyword>